<evidence type="ECO:0000313" key="18">
    <source>
        <dbReference type="Proteomes" id="UP000472272"/>
    </source>
</evidence>
<dbReference type="GO" id="GO:0098552">
    <property type="term" value="C:side of membrane"/>
    <property type="evidence" value="ECO:0007669"/>
    <property type="project" value="UniProtKB-KW"/>
</dbReference>
<dbReference type="SMART" id="SM00134">
    <property type="entry name" value="LU"/>
    <property type="match status" value="1"/>
</dbReference>
<evidence type="ECO:0000256" key="3">
    <source>
        <dbReference type="ARBA" id="ARBA00011481"/>
    </source>
</evidence>
<evidence type="ECO:0000256" key="12">
    <source>
        <dbReference type="ARBA" id="ARBA00029920"/>
    </source>
</evidence>
<dbReference type="Ensembl" id="ENSPMRT00000004116.1">
    <property type="protein sequence ID" value="ENSPMRP00000003851.1"/>
    <property type="gene ID" value="ENSPMRG00000002662.1"/>
</dbReference>
<evidence type="ECO:0000313" key="17">
    <source>
        <dbReference type="Ensembl" id="ENSPMRP00000003851.1"/>
    </source>
</evidence>
<keyword evidence="10" id="KW-0325">Glycoprotein</keyword>
<dbReference type="Proteomes" id="UP000472272">
    <property type="component" value="Chromosome 1"/>
</dbReference>
<evidence type="ECO:0000256" key="11">
    <source>
        <dbReference type="ARBA" id="ARBA00023288"/>
    </source>
</evidence>
<keyword evidence="7" id="KW-0732">Signal</keyword>
<feature type="domain" description="UPAR/Ly6" evidence="16">
    <location>
        <begin position="21"/>
        <end position="101"/>
    </location>
</feature>
<dbReference type="OMA" id="CWKMSQC"/>
<dbReference type="InterPro" id="IPR018363">
    <property type="entry name" value="CD59_antigen_CS"/>
</dbReference>
<keyword evidence="9" id="KW-1015">Disulfide bond</keyword>
<dbReference type="PROSITE" id="PS00983">
    <property type="entry name" value="LY6_UPAR"/>
    <property type="match status" value="1"/>
</dbReference>
<evidence type="ECO:0000256" key="4">
    <source>
        <dbReference type="ARBA" id="ARBA00015038"/>
    </source>
</evidence>
<evidence type="ECO:0000259" key="16">
    <source>
        <dbReference type="SMART" id="SM00134"/>
    </source>
</evidence>
<dbReference type="SUPFAM" id="SSF57302">
    <property type="entry name" value="Snake toxin-like"/>
    <property type="match status" value="1"/>
</dbReference>
<evidence type="ECO:0000256" key="7">
    <source>
        <dbReference type="ARBA" id="ARBA00022729"/>
    </source>
</evidence>
<evidence type="ECO:0000256" key="10">
    <source>
        <dbReference type="ARBA" id="ARBA00023180"/>
    </source>
</evidence>
<reference evidence="17" key="2">
    <citation type="submission" date="2025-08" db="UniProtKB">
        <authorList>
            <consortium name="Ensembl"/>
        </authorList>
    </citation>
    <scope>IDENTIFICATION</scope>
</reference>
<evidence type="ECO:0000256" key="14">
    <source>
        <dbReference type="ARBA" id="ARBA00031867"/>
    </source>
</evidence>
<dbReference type="InterPro" id="IPR045860">
    <property type="entry name" value="Snake_toxin-like_sf"/>
</dbReference>
<accession>A0A670HWE0</accession>
<evidence type="ECO:0000256" key="8">
    <source>
        <dbReference type="ARBA" id="ARBA00023136"/>
    </source>
</evidence>
<keyword evidence="15" id="KW-1133">Transmembrane helix</keyword>
<reference evidence="17 18" key="1">
    <citation type="journal article" date="2019" name="Proc. Natl. Acad. Sci. U.S.A.">
        <title>Regulatory changes in pterin and carotenoid genes underlie balanced color polymorphisms in the wall lizard.</title>
        <authorList>
            <person name="Andrade P."/>
            <person name="Pinho C."/>
            <person name="Perez I de Lanuza G."/>
            <person name="Afonso S."/>
            <person name="Brejcha J."/>
            <person name="Rubin C.J."/>
            <person name="Wallerman O."/>
            <person name="Pereira P."/>
            <person name="Sabatino S.J."/>
            <person name="Bellati A."/>
            <person name="Pellitteri-Rosa D."/>
            <person name="Bosakova Z."/>
            <person name="Bunikis I."/>
            <person name="Carretero M.A."/>
            <person name="Feiner N."/>
            <person name="Marsik P."/>
            <person name="Pauperio F."/>
            <person name="Salvi D."/>
            <person name="Soler L."/>
            <person name="While G.M."/>
            <person name="Uller T."/>
            <person name="Font E."/>
            <person name="Andersson L."/>
            <person name="Carneiro M."/>
        </authorList>
    </citation>
    <scope>NUCLEOTIDE SEQUENCE</scope>
</reference>
<keyword evidence="6" id="KW-0336">GPI-anchor</keyword>
<evidence type="ECO:0000256" key="13">
    <source>
        <dbReference type="ARBA" id="ARBA00031590"/>
    </source>
</evidence>
<dbReference type="GeneTree" id="ENSGT00390000016309"/>
<keyword evidence="18" id="KW-1185">Reference proteome</keyword>
<dbReference type="CDD" id="cd23554">
    <property type="entry name" value="TFP_LU_ECD_CD59"/>
    <property type="match status" value="1"/>
</dbReference>
<keyword evidence="8 15" id="KW-0472">Membrane</keyword>
<dbReference type="InterPro" id="IPR056949">
    <property type="entry name" value="CD59"/>
</dbReference>
<organism evidence="17 18">
    <name type="scientific">Podarcis muralis</name>
    <name type="common">Wall lizard</name>
    <name type="synonym">Lacerta muralis</name>
    <dbReference type="NCBI Taxonomy" id="64176"/>
    <lineage>
        <taxon>Eukaryota</taxon>
        <taxon>Metazoa</taxon>
        <taxon>Chordata</taxon>
        <taxon>Craniata</taxon>
        <taxon>Vertebrata</taxon>
        <taxon>Euteleostomi</taxon>
        <taxon>Lepidosauria</taxon>
        <taxon>Squamata</taxon>
        <taxon>Bifurcata</taxon>
        <taxon>Unidentata</taxon>
        <taxon>Episquamata</taxon>
        <taxon>Laterata</taxon>
        <taxon>Lacertibaenia</taxon>
        <taxon>Lacertidae</taxon>
        <taxon>Podarcis</taxon>
    </lineage>
</organism>
<evidence type="ECO:0000256" key="15">
    <source>
        <dbReference type="SAM" id="Phobius"/>
    </source>
</evidence>
<name>A0A670HWE0_PODMU</name>
<evidence type="ECO:0000256" key="6">
    <source>
        <dbReference type="ARBA" id="ARBA00022622"/>
    </source>
</evidence>
<evidence type="ECO:0000256" key="1">
    <source>
        <dbReference type="ARBA" id="ARBA00004589"/>
    </source>
</evidence>
<protein>
    <recommendedName>
        <fullName evidence="4">CD59 glycoprotein</fullName>
    </recommendedName>
    <alternativeName>
        <fullName evidence="13">MAC-inhibitory protein</fullName>
    </alternativeName>
    <alternativeName>
        <fullName evidence="14">Membrane attack complex inhibition factor</fullName>
    </alternativeName>
    <alternativeName>
        <fullName evidence="12">Protectin</fullName>
    </alternativeName>
</protein>
<keyword evidence="15" id="KW-0812">Transmembrane</keyword>
<evidence type="ECO:0000256" key="2">
    <source>
        <dbReference type="ARBA" id="ARBA00004613"/>
    </source>
</evidence>
<evidence type="ECO:0000256" key="5">
    <source>
        <dbReference type="ARBA" id="ARBA00022525"/>
    </source>
</evidence>
<reference evidence="17" key="3">
    <citation type="submission" date="2025-09" db="UniProtKB">
        <authorList>
            <consortium name="Ensembl"/>
        </authorList>
    </citation>
    <scope>IDENTIFICATION</scope>
</reference>
<keyword evidence="5" id="KW-0964">Secreted</keyword>
<keyword evidence="11" id="KW-0449">Lipoprotein</keyword>
<comment type="subcellular location">
    <subcellularLocation>
        <location evidence="1">Membrane</location>
        <topology evidence="1">Lipid-anchor</topology>
        <topology evidence="1">GPI-anchor</topology>
    </subcellularLocation>
    <subcellularLocation>
        <location evidence="2">Secreted</location>
    </subcellularLocation>
</comment>
<evidence type="ECO:0000256" key="9">
    <source>
        <dbReference type="ARBA" id="ARBA00023157"/>
    </source>
</evidence>
<sequence length="113" mass="12883">QGTHSSPAFNKISLCISGYALRCYTCEQSPFLCRTNLTCSYEEDACLQIRFGMYNICWKMSQCTTEQVANYFNADSFRFLCCQRDLCNKSLNTMVSTVPLAISAMTGIWMMFL</sequence>
<dbReference type="Pfam" id="PF25152">
    <property type="entry name" value="CD59"/>
    <property type="match status" value="1"/>
</dbReference>
<proteinExistence type="predicted"/>
<dbReference type="AlphaFoldDB" id="A0A670HWE0"/>
<comment type="subunit">
    <text evidence="3">Interacts with T-cell surface antigen CD2.</text>
</comment>
<feature type="transmembrane region" description="Helical" evidence="15">
    <location>
        <begin position="93"/>
        <end position="112"/>
    </location>
</feature>
<dbReference type="GO" id="GO:0005576">
    <property type="term" value="C:extracellular region"/>
    <property type="evidence" value="ECO:0007669"/>
    <property type="project" value="UniProtKB-SubCell"/>
</dbReference>
<dbReference type="InterPro" id="IPR016054">
    <property type="entry name" value="LY6_UPA_recep-like"/>
</dbReference>
<dbReference type="Gene3D" id="2.10.60.10">
    <property type="entry name" value="CD59"/>
    <property type="match status" value="1"/>
</dbReference>